<name>A0A538SIL3_UNCEI</name>
<dbReference type="Pfam" id="PF04140">
    <property type="entry name" value="ICMT"/>
    <property type="match status" value="1"/>
</dbReference>
<evidence type="ECO:0000313" key="6">
    <source>
        <dbReference type="EMBL" id="TMQ51211.1"/>
    </source>
</evidence>
<dbReference type="GO" id="GO:0032259">
    <property type="term" value="P:methylation"/>
    <property type="evidence" value="ECO:0007669"/>
    <property type="project" value="UniProtKB-KW"/>
</dbReference>
<dbReference type="GO" id="GO:0016020">
    <property type="term" value="C:membrane"/>
    <property type="evidence" value="ECO:0007669"/>
    <property type="project" value="UniProtKB-SubCell"/>
</dbReference>
<feature type="transmembrane region" description="Helical" evidence="5">
    <location>
        <begin position="6"/>
        <end position="23"/>
    </location>
</feature>
<evidence type="ECO:0000256" key="2">
    <source>
        <dbReference type="ARBA" id="ARBA00022692"/>
    </source>
</evidence>
<dbReference type="PANTHER" id="PTHR43847:SF1">
    <property type="entry name" value="BLL3993 PROTEIN"/>
    <property type="match status" value="1"/>
</dbReference>
<feature type="transmembrane region" description="Helical" evidence="5">
    <location>
        <begin position="43"/>
        <end position="60"/>
    </location>
</feature>
<sequence length="191" mass="22068">MNDKLVVFSYYAYFALFLLVEFVFTRTRLGSGAKVTREDRRSLLFFFVAPFVGMFLWMMLVSRDRVPANPSWPLWILGYAVGLAGFAIRILAKRTLGRFFTVRLQLEKDHEVVDQGIYARIRHPLYLGFMLEWMAPPLILGSPAGFLFVTLPILVGVLVRIPREEELLVEGLGEKYRSYMGRTKRLIPGVW</sequence>
<evidence type="ECO:0000256" key="5">
    <source>
        <dbReference type="SAM" id="Phobius"/>
    </source>
</evidence>
<feature type="transmembrane region" description="Helical" evidence="5">
    <location>
        <begin position="72"/>
        <end position="92"/>
    </location>
</feature>
<comment type="caution">
    <text evidence="6">The sequence shown here is derived from an EMBL/GenBank/DDBJ whole genome shotgun (WGS) entry which is preliminary data.</text>
</comment>
<dbReference type="Proteomes" id="UP000316292">
    <property type="component" value="Unassembled WGS sequence"/>
</dbReference>
<keyword evidence="6" id="KW-0489">Methyltransferase</keyword>
<gene>
    <name evidence="6" type="ORF">E6K71_00665</name>
</gene>
<dbReference type="GO" id="GO:0004671">
    <property type="term" value="F:protein C-terminal S-isoprenylcysteine carboxyl O-methyltransferase activity"/>
    <property type="evidence" value="ECO:0007669"/>
    <property type="project" value="InterPro"/>
</dbReference>
<evidence type="ECO:0000256" key="4">
    <source>
        <dbReference type="ARBA" id="ARBA00023136"/>
    </source>
</evidence>
<feature type="transmembrane region" description="Helical" evidence="5">
    <location>
        <begin position="138"/>
        <end position="159"/>
    </location>
</feature>
<dbReference type="InterPro" id="IPR052527">
    <property type="entry name" value="Metal_cation-efflux_comp"/>
</dbReference>
<dbReference type="Gene3D" id="1.20.120.1630">
    <property type="match status" value="1"/>
</dbReference>
<evidence type="ECO:0000313" key="7">
    <source>
        <dbReference type="Proteomes" id="UP000316292"/>
    </source>
</evidence>
<dbReference type="AlphaFoldDB" id="A0A538SIL3"/>
<dbReference type="EMBL" id="VBOR01000018">
    <property type="protein sequence ID" value="TMQ51211.1"/>
    <property type="molecule type" value="Genomic_DNA"/>
</dbReference>
<comment type="subcellular location">
    <subcellularLocation>
        <location evidence="1">Membrane</location>
        <topology evidence="1">Multi-pass membrane protein</topology>
    </subcellularLocation>
</comment>
<keyword evidence="4 5" id="KW-0472">Membrane</keyword>
<proteinExistence type="predicted"/>
<keyword evidence="3 5" id="KW-1133">Transmembrane helix</keyword>
<reference evidence="6 7" key="1">
    <citation type="journal article" date="2019" name="Nat. Microbiol.">
        <title>Mediterranean grassland soil C-N compound turnover is dependent on rainfall and depth, and is mediated by genomically divergent microorganisms.</title>
        <authorList>
            <person name="Diamond S."/>
            <person name="Andeer P.F."/>
            <person name="Li Z."/>
            <person name="Crits-Christoph A."/>
            <person name="Burstein D."/>
            <person name="Anantharaman K."/>
            <person name="Lane K.R."/>
            <person name="Thomas B.C."/>
            <person name="Pan C."/>
            <person name="Northen T.R."/>
            <person name="Banfield J.F."/>
        </authorList>
    </citation>
    <scope>NUCLEOTIDE SEQUENCE [LARGE SCALE GENOMIC DNA]</scope>
    <source>
        <strain evidence="6">WS_1</strain>
    </source>
</reference>
<protein>
    <submittedName>
        <fullName evidence="6">Isoprenylcysteine carboxylmethyltransferase family protein</fullName>
    </submittedName>
</protein>
<organism evidence="6 7">
    <name type="scientific">Eiseniibacteriota bacterium</name>
    <dbReference type="NCBI Taxonomy" id="2212470"/>
    <lineage>
        <taxon>Bacteria</taxon>
        <taxon>Candidatus Eiseniibacteriota</taxon>
    </lineage>
</organism>
<keyword evidence="6" id="KW-0808">Transferase</keyword>
<evidence type="ECO:0000256" key="3">
    <source>
        <dbReference type="ARBA" id="ARBA00022989"/>
    </source>
</evidence>
<evidence type="ECO:0000256" key="1">
    <source>
        <dbReference type="ARBA" id="ARBA00004141"/>
    </source>
</evidence>
<accession>A0A538SIL3</accession>
<dbReference type="InterPro" id="IPR007269">
    <property type="entry name" value="ICMT_MeTrfase"/>
</dbReference>
<keyword evidence="2 5" id="KW-0812">Transmembrane</keyword>
<dbReference type="PANTHER" id="PTHR43847">
    <property type="entry name" value="BLL3993 PROTEIN"/>
    <property type="match status" value="1"/>
</dbReference>